<dbReference type="AlphaFoldDB" id="A0A1I7YC92"/>
<dbReference type="Proteomes" id="UP000095287">
    <property type="component" value="Unplaced"/>
</dbReference>
<evidence type="ECO:0000313" key="1">
    <source>
        <dbReference type="Proteomes" id="UP000095287"/>
    </source>
</evidence>
<sequence length="197" mass="22373">MLETQCNESPSRPAVTVVHCYPYPSKRDALAFKSSALPWLTYLLIWTCLKYICPIELWHPYIIPLYFNVEISTYPHPISHSSDVVPGPIAYSSERAATTREGIVIRVPLTKARRSDRSRSRFLSLPNSSANLSLIKAGAMSRIALGSPPRRSRILALRLGGQVKANKSEAMMAIRWLRWAPKKTHIPQRRQKRIKNP</sequence>
<keyword evidence="1" id="KW-1185">Reference proteome</keyword>
<dbReference type="WBParaSite" id="L893_g14865.t1">
    <property type="protein sequence ID" value="L893_g14865.t1"/>
    <property type="gene ID" value="L893_g14865"/>
</dbReference>
<accession>A0A1I7YC92</accession>
<evidence type="ECO:0000313" key="2">
    <source>
        <dbReference type="WBParaSite" id="L893_g14865.t1"/>
    </source>
</evidence>
<proteinExistence type="predicted"/>
<name>A0A1I7YC92_9BILA</name>
<reference evidence="2" key="1">
    <citation type="submission" date="2016-11" db="UniProtKB">
        <authorList>
            <consortium name="WormBaseParasite"/>
        </authorList>
    </citation>
    <scope>IDENTIFICATION</scope>
</reference>
<organism evidence="1 2">
    <name type="scientific">Steinernema glaseri</name>
    <dbReference type="NCBI Taxonomy" id="37863"/>
    <lineage>
        <taxon>Eukaryota</taxon>
        <taxon>Metazoa</taxon>
        <taxon>Ecdysozoa</taxon>
        <taxon>Nematoda</taxon>
        <taxon>Chromadorea</taxon>
        <taxon>Rhabditida</taxon>
        <taxon>Tylenchina</taxon>
        <taxon>Panagrolaimomorpha</taxon>
        <taxon>Strongyloidoidea</taxon>
        <taxon>Steinernematidae</taxon>
        <taxon>Steinernema</taxon>
    </lineage>
</organism>
<protein>
    <submittedName>
        <fullName evidence="2">Uncharacterized protein</fullName>
    </submittedName>
</protein>